<name>A0ABR1TK98_9PEZI</name>
<feature type="region of interest" description="Disordered" evidence="1">
    <location>
        <begin position="503"/>
        <end position="545"/>
    </location>
</feature>
<reference evidence="2 3" key="1">
    <citation type="submission" date="2023-01" db="EMBL/GenBank/DDBJ databases">
        <title>Analysis of 21 Apiospora genomes using comparative genomics revels a genus with tremendous synthesis potential of carbohydrate active enzymes and secondary metabolites.</title>
        <authorList>
            <person name="Sorensen T."/>
        </authorList>
    </citation>
    <scope>NUCLEOTIDE SEQUENCE [LARGE SCALE GENOMIC DNA]</scope>
    <source>
        <strain evidence="2 3">CBS 83171</strain>
    </source>
</reference>
<feature type="compositionally biased region" description="Acidic residues" evidence="1">
    <location>
        <begin position="145"/>
        <end position="158"/>
    </location>
</feature>
<dbReference type="SUPFAM" id="SSF56112">
    <property type="entry name" value="Protein kinase-like (PK-like)"/>
    <property type="match status" value="1"/>
</dbReference>
<comment type="caution">
    <text evidence="2">The sequence shown here is derived from an EMBL/GenBank/DDBJ whole genome shotgun (WGS) entry which is preliminary data.</text>
</comment>
<evidence type="ECO:0000313" key="2">
    <source>
        <dbReference type="EMBL" id="KAK8046822.1"/>
    </source>
</evidence>
<accession>A0ABR1TK98</accession>
<feature type="compositionally biased region" description="Pro residues" evidence="1">
    <location>
        <begin position="522"/>
        <end position="533"/>
    </location>
</feature>
<keyword evidence="3" id="KW-1185">Reference proteome</keyword>
<organism evidence="2 3">
    <name type="scientific">Apiospora saccharicola</name>
    <dbReference type="NCBI Taxonomy" id="335842"/>
    <lineage>
        <taxon>Eukaryota</taxon>
        <taxon>Fungi</taxon>
        <taxon>Dikarya</taxon>
        <taxon>Ascomycota</taxon>
        <taxon>Pezizomycotina</taxon>
        <taxon>Sordariomycetes</taxon>
        <taxon>Xylariomycetidae</taxon>
        <taxon>Amphisphaeriales</taxon>
        <taxon>Apiosporaceae</taxon>
        <taxon>Apiospora</taxon>
    </lineage>
</organism>
<feature type="non-terminal residue" evidence="2">
    <location>
        <position position="545"/>
    </location>
</feature>
<feature type="non-terminal residue" evidence="2">
    <location>
        <position position="1"/>
    </location>
</feature>
<evidence type="ECO:0000313" key="3">
    <source>
        <dbReference type="Proteomes" id="UP001446871"/>
    </source>
</evidence>
<evidence type="ECO:0000256" key="1">
    <source>
        <dbReference type="SAM" id="MobiDB-lite"/>
    </source>
</evidence>
<gene>
    <name evidence="2" type="ORF">PG996_014886</name>
</gene>
<dbReference type="EMBL" id="JAQQWM010000009">
    <property type="protein sequence ID" value="KAK8046822.1"/>
    <property type="molecule type" value="Genomic_DNA"/>
</dbReference>
<dbReference type="InterPro" id="IPR011009">
    <property type="entry name" value="Kinase-like_dom_sf"/>
</dbReference>
<feature type="compositionally biased region" description="Basic and acidic residues" evidence="1">
    <location>
        <begin position="534"/>
        <end position="545"/>
    </location>
</feature>
<dbReference type="Proteomes" id="UP001446871">
    <property type="component" value="Unassembled WGS sequence"/>
</dbReference>
<evidence type="ECO:0008006" key="4">
    <source>
        <dbReference type="Google" id="ProtNLM"/>
    </source>
</evidence>
<feature type="region of interest" description="Disordered" evidence="1">
    <location>
        <begin position="138"/>
        <end position="178"/>
    </location>
</feature>
<proteinExistence type="predicted"/>
<sequence>ANNDRPIMADSGSEWDYDYTEDDMRLRRDALINRFDRKRQTTNWQYDLRAARLHHEVLDYFEYRHRFRYLKTMRGVQPNRDGGGVSLFAEIEGSLNRGGSEKRRVALFEKLEHVVNVVHLGDEEKRRYLDMIEQARLQAERDENMDGTDEEDEEEGEEENHVIHNAGPTGDADNPGQGAVDPIVQTADESASAFWDSILNNSFWDLNPIVLDQPEPPSVSPPSRPTIVLEYMESGNLHEFRKRMREAGVNPPNRFLWRVLRCLMRACAGMAWYEHYDMGERGLEYTVDWEEPENVAHGSLDLSHLLIGSLTPNDNDHELTPVLKMCSFGETEHLPDNSRGLRQNQFAIGRIIQTLALPASRTADREVDGLLPLDLGETEFRPGEYINSCVHDEFIAAPHVSFELKDFVTSLMAANVEDMWSLDQLLGQTIQFSGRTAAQDFEGQEVPPAETNEAIAQFVQDYMFNAFTNPPPLGTTGGADGASKQGPLTGIFERTFGGFLGTGSNRGAGEFDPASFEIPDLPVEPLPPGYVPPDPDREVAAARAD</sequence>
<protein>
    <recommendedName>
        <fullName evidence="4">Protein kinase domain-containing protein</fullName>
    </recommendedName>
</protein>